<dbReference type="PROSITE" id="PS01040">
    <property type="entry name" value="SBP_BACTERIAL_5"/>
    <property type="match status" value="1"/>
</dbReference>
<dbReference type="PANTHER" id="PTHR30290:SF59">
    <property type="entry name" value="OLIGOPEPTIDE ABC TRANSPORTER,SUBSTRATE-BINDING PROTEIN"/>
    <property type="match status" value="1"/>
</dbReference>
<evidence type="ECO:0000256" key="1">
    <source>
        <dbReference type="ARBA" id="ARBA00004193"/>
    </source>
</evidence>
<comment type="caution">
    <text evidence="6">The sequence shown here is derived from an EMBL/GenBank/DDBJ whole genome shotgun (WGS) entry which is preliminary data.</text>
</comment>
<accession>A0A3R6DTZ7</accession>
<evidence type="ECO:0000256" key="2">
    <source>
        <dbReference type="ARBA" id="ARBA00005695"/>
    </source>
</evidence>
<dbReference type="GO" id="GO:0042597">
    <property type="term" value="C:periplasmic space"/>
    <property type="evidence" value="ECO:0007669"/>
    <property type="project" value="UniProtKB-ARBA"/>
</dbReference>
<dbReference type="GO" id="GO:0043190">
    <property type="term" value="C:ATP-binding cassette (ABC) transporter complex"/>
    <property type="evidence" value="ECO:0007669"/>
    <property type="project" value="InterPro"/>
</dbReference>
<dbReference type="SUPFAM" id="SSF53850">
    <property type="entry name" value="Periplasmic binding protein-like II"/>
    <property type="match status" value="1"/>
</dbReference>
<feature type="signal peptide" evidence="4">
    <location>
        <begin position="1"/>
        <end position="20"/>
    </location>
</feature>
<evidence type="ECO:0000259" key="5">
    <source>
        <dbReference type="Pfam" id="PF00496"/>
    </source>
</evidence>
<dbReference type="InterPro" id="IPR023765">
    <property type="entry name" value="SBP_5_CS"/>
</dbReference>
<dbReference type="CDD" id="cd00995">
    <property type="entry name" value="PBP2_NikA_DppA_OppA_like"/>
    <property type="match status" value="1"/>
</dbReference>
<evidence type="ECO:0000256" key="3">
    <source>
        <dbReference type="ARBA" id="ARBA00022729"/>
    </source>
</evidence>
<dbReference type="Gene3D" id="3.10.105.10">
    <property type="entry name" value="Dipeptide-binding Protein, Domain 3"/>
    <property type="match status" value="1"/>
</dbReference>
<dbReference type="PIRSF" id="PIRSF002741">
    <property type="entry name" value="MppA"/>
    <property type="match status" value="1"/>
</dbReference>
<comment type="subcellular location">
    <subcellularLocation>
        <location evidence="1">Cell membrane</location>
        <topology evidence="1">Lipid-anchor</topology>
    </subcellularLocation>
</comment>
<dbReference type="InterPro" id="IPR039424">
    <property type="entry name" value="SBP_5"/>
</dbReference>
<dbReference type="InterPro" id="IPR000914">
    <property type="entry name" value="SBP_5_dom"/>
</dbReference>
<dbReference type="EMBL" id="QRXY01000028">
    <property type="protein sequence ID" value="RGU42294.1"/>
    <property type="molecule type" value="Genomic_DNA"/>
</dbReference>
<keyword evidence="3 4" id="KW-0732">Signal</keyword>
<dbReference type="Gene3D" id="3.90.76.10">
    <property type="entry name" value="Dipeptide-binding Protein, Domain 1"/>
    <property type="match status" value="1"/>
</dbReference>
<dbReference type="PANTHER" id="PTHR30290">
    <property type="entry name" value="PERIPLASMIC BINDING COMPONENT OF ABC TRANSPORTER"/>
    <property type="match status" value="1"/>
</dbReference>
<name>A0A3R6DTZ7_9FIRM</name>
<dbReference type="Proteomes" id="UP000285693">
    <property type="component" value="Unassembled WGS sequence"/>
</dbReference>
<dbReference type="Pfam" id="PF00496">
    <property type="entry name" value="SBP_bac_5"/>
    <property type="match status" value="1"/>
</dbReference>
<dbReference type="PROSITE" id="PS51257">
    <property type="entry name" value="PROKAR_LIPOPROTEIN"/>
    <property type="match status" value="1"/>
</dbReference>
<evidence type="ECO:0000256" key="4">
    <source>
        <dbReference type="SAM" id="SignalP"/>
    </source>
</evidence>
<dbReference type="GO" id="GO:0015833">
    <property type="term" value="P:peptide transport"/>
    <property type="evidence" value="ECO:0007669"/>
    <property type="project" value="TreeGrafter"/>
</dbReference>
<evidence type="ECO:0000313" key="7">
    <source>
        <dbReference type="EMBL" id="RHG59952.1"/>
    </source>
</evidence>
<reference evidence="8 9" key="1">
    <citation type="submission" date="2018-08" db="EMBL/GenBank/DDBJ databases">
        <title>A genome reference for cultivated species of the human gut microbiota.</title>
        <authorList>
            <person name="Zou Y."/>
            <person name="Xue W."/>
            <person name="Luo G."/>
        </authorList>
    </citation>
    <scope>NUCLEOTIDE SEQUENCE [LARGE SCALE GENOMIC DNA]</scope>
    <source>
        <strain evidence="6 8">AF16-31</strain>
        <strain evidence="7 9">AM22-12LB</strain>
    </source>
</reference>
<evidence type="ECO:0000313" key="9">
    <source>
        <dbReference type="Proteomes" id="UP000286595"/>
    </source>
</evidence>
<evidence type="ECO:0000313" key="8">
    <source>
        <dbReference type="Proteomes" id="UP000285693"/>
    </source>
</evidence>
<comment type="similarity">
    <text evidence="2">Belongs to the bacterial solute-binding protein 5 family.</text>
</comment>
<organism evidence="6 8">
    <name type="scientific">Coprococcus comes</name>
    <dbReference type="NCBI Taxonomy" id="410072"/>
    <lineage>
        <taxon>Bacteria</taxon>
        <taxon>Bacillati</taxon>
        <taxon>Bacillota</taxon>
        <taxon>Clostridia</taxon>
        <taxon>Lachnospirales</taxon>
        <taxon>Lachnospiraceae</taxon>
        <taxon>Coprococcus</taxon>
    </lineage>
</organism>
<evidence type="ECO:0000313" key="6">
    <source>
        <dbReference type="EMBL" id="RGU42294.1"/>
    </source>
</evidence>
<dbReference type="Proteomes" id="UP000286595">
    <property type="component" value="Unassembled WGS sequence"/>
</dbReference>
<dbReference type="RefSeq" id="WP_117824649.1">
    <property type="nucleotide sequence ID" value="NZ_QRIM01000011.1"/>
</dbReference>
<dbReference type="AlphaFoldDB" id="A0A3R6DTZ7"/>
<proteinExistence type="inferred from homology"/>
<feature type="domain" description="Solute-binding protein family 5" evidence="5">
    <location>
        <begin position="93"/>
        <end position="440"/>
    </location>
</feature>
<sequence>MKKKVLSALLCAAMAVSMLAGCGGSKSDSKEADKSATESTKAASDTFTFAIGGDTGNTLNPITADDRWGLMTCHMVYSPAYYIYQDGTIDWILAESMDASEDGKVYTMKLKEGLKWSDGEPLTADDIVFTFNSINDMKQNLYVGGEPIKVEKVDDTTVTFTLAEPSASVVELLSAETFIVPKHIFEGKGSFDVNMLEDKVVGSGPYMLEEYKTGEHLKFVKNPNYANGEANIDTVVYRIIENSDTAGLALQKQEVDALSVTVDQVDTFEGDDNFTVSKYSEGRVSYLRLNSVAPSMKDKDYREGIFRALNRDEIMTAAFTSEDYYKLGYTFLPYSSSYYTEDGVEKWDQDIDKAKKLTANGAKSLKLCYVEESTEQKNEALTIQAELKAVGIDVELCGVNQAAYMSAAYDPESTDYDMFLGAYVMGIDPDTFAPLFDSTKDDMMNFHNADIDAKFNEAATTLDDSKRKELYSELQVLVSEEALQYPMGTSMKTVVTTARVGGLDDAQFVPIYTFGDVSKLTLK</sequence>
<dbReference type="InterPro" id="IPR030678">
    <property type="entry name" value="Peptide/Ni-bd"/>
</dbReference>
<gene>
    <name evidence="7" type="ORF">DW252_10590</name>
    <name evidence="6" type="ORF">DWW65_15350</name>
</gene>
<dbReference type="GO" id="GO:1904680">
    <property type="term" value="F:peptide transmembrane transporter activity"/>
    <property type="evidence" value="ECO:0007669"/>
    <property type="project" value="TreeGrafter"/>
</dbReference>
<feature type="chain" id="PRO_5038235898" evidence="4">
    <location>
        <begin position="21"/>
        <end position="523"/>
    </location>
</feature>
<protein>
    <submittedName>
        <fullName evidence="6">ABC transporter substrate-binding protein</fullName>
    </submittedName>
</protein>
<dbReference type="EMBL" id="QRIM01000011">
    <property type="protein sequence ID" value="RHG59952.1"/>
    <property type="molecule type" value="Genomic_DNA"/>
</dbReference>
<dbReference type="Gene3D" id="3.40.190.10">
    <property type="entry name" value="Periplasmic binding protein-like II"/>
    <property type="match status" value="1"/>
</dbReference>